<evidence type="ECO:0000313" key="13">
    <source>
        <dbReference type="Proteomes" id="UP000503349"/>
    </source>
</evidence>
<dbReference type="GO" id="GO:0005509">
    <property type="term" value="F:calcium ion binding"/>
    <property type="evidence" value="ECO:0007669"/>
    <property type="project" value="InterPro"/>
</dbReference>
<feature type="domain" description="EF-hand" evidence="11">
    <location>
        <begin position="327"/>
        <end position="362"/>
    </location>
</feature>
<gene>
    <name evidence="12" type="ORF">EXN66_Car007997</name>
</gene>
<dbReference type="Gene3D" id="1.10.238.10">
    <property type="entry name" value="EF-hand"/>
    <property type="match status" value="1"/>
</dbReference>
<evidence type="ECO:0000256" key="5">
    <source>
        <dbReference type="ARBA" id="ARBA00022837"/>
    </source>
</evidence>
<keyword evidence="4" id="KW-0677">Repeat</keyword>
<evidence type="ECO:0000256" key="10">
    <source>
        <dbReference type="SAM" id="MobiDB-lite"/>
    </source>
</evidence>
<accession>A0A6G1PPP6</accession>
<dbReference type="Pfam" id="PF13499">
    <property type="entry name" value="EF-hand_7"/>
    <property type="match status" value="1"/>
</dbReference>
<reference evidence="13" key="2">
    <citation type="submission" date="2019-02" db="EMBL/GenBank/DDBJ databases">
        <title>Opniocepnalus argus Var Kimnra genome.</title>
        <authorList>
            <person name="Zhou C."/>
            <person name="Xiao S."/>
        </authorList>
    </citation>
    <scope>NUCLEOTIDE SEQUENCE [LARGE SCALE GENOMIC DNA]</scope>
</reference>
<keyword evidence="7" id="KW-0969">Cilium</keyword>
<evidence type="ECO:0000256" key="8">
    <source>
        <dbReference type="ARBA" id="ARBA00023212"/>
    </source>
</evidence>
<evidence type="ECO:0000256" key="3">
    <source>
        <dbReference type="ARBA" id="ARBA00022723"/>
    </source>
</evidence>
<dbReference type="InterPro" id="IPR011992">
    <property type="entry name" value="EF-hand-dom_pair"/>
</dbReference>
<evidence type="ECO:0000259" key="11">
    <source>
        <dbReference type="PROSITE" id="PS50222"/>
    </source>
</evidence>
<keyword evidence="9" id="KW-0966">Cell projection</keyword>
<keyword evidence="8" id="KW-0206">Cytoskeleton</keyword>
<evidence type="ECO:0000256" key="4">
    <source>
        <dbReference type="ARBA" id="ARBA00022737"/>
    </source>
</evidence>
<dbReference type="EMBL" id="CM015718">
    <property type="protein sequence ID" value="KAF3692321.1"/>
    <property type="molecule type" value="Genomic_DNA"/>
</dbReference>
<dbReference type="InterPro" id="IPR018247">
    <property type="entry name" value="EF_Hand_1_Ca_BS"/>
</dbReference>
<keyword evidence="3" id="KW-0479">Metal-binding</keyword>
<dbReference type="InterPro" id="IPR040193">
    <property type="entry name" value="EFHC1/EFHC2/EFHB"/>
</dbReference>
<evidence type="ECO:0000256" key="9">
    <source>
        <dbReference type="ARBA" id="ARBA00023273"/>
    </source>
</evidence>
<dbReference type="CDD" id="cd00051">
    <property type="entry name" value="EFh"/>
    <property type="match status" value="1"/>
</dbReference>
<comment type="subcellular location">
    <subcellularLocation>
        <location evidence="1">Cytoplasm</location>
        <location evidence="1">Cytoskeleton</location>
        <location evidence="1">Flagellum axoneme</location>
    </subcellularLocation>
</comment>
<feature type="domain" description="EF-hand" evidence="11">
    <location>
        <begin position="291"/>
        <end position="326"/>
    </location>
</feature>
<protein>
    <submittedName>
        <fullName evidence="12">EF-hand domain-containing family member B</fullName>
    </submittedName>
</protein>
<keyword evidence="5" id="KW-0106">Calcium</keyword>
<dbReference type="InterPro" id="IPR057428">
    <property type="entry name" value="EFHB_EF-hand_C"/>
</dbReference>
<evidence type="ECO:0000256" key="1">
    <source>
        <dbReference type="ARBA" id="ARBA00004611"/>
    </source>
</evidence>
<reference evidence="12 13" key="1">
    <citation type="submission" date="2019-02" db="EMBL/GenBank/DDBJ databases">
        <title>Opniocepnalus argus genome.</title>
        <authorList>
            <person name="Zhou C."/>
            <person name="Xiao S."/>
        </authorList>
    </citation>
    <scope>NUCLEOTIDE SEQUENCE [LARGE SCALE GENOMIC DNA]</scope>
    <source>
        <strain evidence="12">OARG1902GOOAL</strain>
        <tissue evidence="12">Muscle</tissue>
    </source>
</reference>
<evidence type="ECO:0000256" key="6">
    <source>
        <dbReference type="ARBA" id="ARBA00022846"/>
    </source>
</evidence>
<keyword evidence="13" id="KW-1185">Reference proteome</keyword>
<keyword evidence="2" id="KW-0963">Cytoplasm</keyword>
<dbReference type="AlphaFoldDB" id="A0A6G1PPP6"/>
<dbReference type="SMART" id="SM00054">
    <property type="entry name" value="EFh"/>
    <property type="match status" value="2"/>
</dbReference>
<dbReference type="SUPFAM" id="SSF47473">
    <property type="entry name" value="EF-hand"/>
    <property type="match status" value="1"/>
</dbReference>
<proteinExistence type="predicted"/>
<dbReference type="Pfam" id="PF25325">
    <property type="entry name" value="EF-hand_EFHB_C"/>
    <property type="match status" value="1"/>
</dbReference>
<feature type="compositionally biased region" description="Polar residues" evidence="10">
    <location>
        <begin position="1"/>
        <end position="13"/>
    </location>
</feature>
<dbReference type="PROSITE" id="PS00018">
    <property type="entry name" value="EF_HAND_1"/>
    <property type="match status" value="1"/>
</dbReference>
<organism evidence="12 13">
    <name type="scientific">Channa argus</name>
    <name type="common">Northern snakehead</name>
    <name type="synonym">Ophicephalus argus</name>
    <dbReference type="NCBI Taxonomy" id="215402"/>
    <lineage>
        <taxon>Eukaryota</taxon>
        <taxon>Metazoa</taxon>
        <taxon>Chordata</taxon>
        <taxon>Craniata</taxon>
        <taxon>Vertebrata</taxon>
        <taxon>Euteleostomi</taxon>
        <taxon>Actinopterygii</taxon>
        <taxon>Neopterygii</taxon>
        <taxon>Teleostei</taxon>
        <taxon>Neoteleostei</taxon>
        <taxon>Acanthomorphata</taxon>
        <taxon>Anabantaria</taxon>
        <taxon>Anabantiformes</taxon>
        <taxon>Channoidei</taxon>
        <taxon>Channidae</taxon>
        <taxon>Channa</taxon>
    </lineage>
</organism>
<name>A0A6G1PPP6_CHAAH</name>
<dbReference type="PROSITE" id="PS50222">
    <property type="entry name" value="EF_HAND_2"/>
    <property type="match status" value="2"/>
</dbReference>
<evidence type="ECO:0000256" key="2">
    <source>
        <dbReference type="ARBA" id="ARBA00022490"/>
    </source>
</evidence>
<dbReference type="PANTHER" id="PTHR12086">
    <property type="entry name" value="EF-HAND DOMAIN C-TERMINAL CONTAINING PROTEIN"/>
    <property type="match status" value="1"/>
</dbReference>
<feature type="region of interest" description="Disordered" evidence="10">
    <location>
        <begin position="1"/>
        <end position="24"/>
    </location>
</feature>
<keyword evidence="6" id="KW-0282">Flagellum</keyword>
<dbReference type="InterPro" id="IPR002048">
    <property type="entry name" value="EF_hand_dom"/>
</dbReference>
<dbReference type="Proteomes" id="UP000503349">
    <property type="component" value="Chromosome 7"/>
</dbReference>
<sequence>MNVTHGNADQQLKYTEKSPNMPMAGKPIPVGDRVQTCLQEEARLPSLPVVRKFHNSNQPEPGAIRVHHGKANDPDVASTLVHGISTKSSLTAKSLLNPPQKTLFQQKLQELSEAVYTSRQKAPLGRSYNQHIGLPAWYNDNTLFGIKTHKGFDVREIINPPKKAEEVEKEAQEGHEAYIRSHNAFFVCEQVDRKYDWSRFSKESAFGIHTPHFNDGRNICKTLRWVGETQKRGNTLNVSPDHTFGKLFSLDKFGAGDVIHSTEPGQYVRGRDRQRSLVNAVRHHLKKVNFHHFPSLLQAFRHYDKKGKGMIDKEDLQEVCCQFQLDVPETVLNDLMDYCDSDKDGFINFLEFANFLNWKDKMPISRQEQHIILNELQTSTALPNMNRKPLPESAHLPDSKALITPEDLEPVEPGSSLKTLRTLRRPGIVPDHFTTSSSLIGSVNAGLNTSNTRICGIPSVRSDLPAPRIKRVSDTTNYGDTSTAANLLHPSVHALQGANEEDFFCPRTKKEVWTTHDIRNKNVFNIGRITEIFRNVGVNISEETFEEAWKLASMKQPAGEKYIKLQDRSIAPETKRRKDSMTEETYKNAQGANQKRRVEGCFDDLAPVCGRIYSILARLYGSGEGELLQSCCCRGDVIVDALLKVHLHEMFPELSDGHLSLLFEQGRAQSPGNSPFALIG</sequence>
<evidence type="ECO:0000256" key="7">
    <source>
        <dbReference type="ARBA" id="ARBA00023069"/>
    </source>
</evidence>
<dbReference type="PANTHER" id="PTHR12086:SF12">
    <property type="entry name" value="EF-HAND DOMAIN-CONTAINING FAMILY MEMBER B"/>
    <property type="match status" value="1"/>
</dbReference>
<evidence type="ECO:0000313" key="12">
    <source>
        <dbReference type="EMBL" id="KAF3692321.1"/>
    </source>
</evidence>